<dbReference type="SUPFAM" id="SSF74650">
    <property type="entry name" value="Galactose mutarotase-like"/>
    <property type="match status" value="1"/>
</dbReference>
<dbReference type="InterPro" id="IPR014718">
    <property type="entry name" value="GH-type_carb-bd"/>
</dbReference>
<dbReference type="InterPro" id="IPR015179">
    <property type="entry name" value="A-amylase/a-glucTrfase_C"/>
</dbReference>
<dbReference type="EMBL" id="BARV01013259">
    <property type="protein sequence ID" value="GAI13361.1"/>
    <property type="molecule type" value="Genomic_DNA"/>
</dbReference>
<name>X1M5K0_9ZZZZ</name>
<feature type="domain" description="Alpha-amylase/4-alpha-glucanotransferase central" evidence="1">
    <location>
        <begin position="24"/>
        <end position="65"/>
    </location>
</feature>
<dbReference type="InterPro" id="IPR015178">
    <property type="entry name" value="A-amylase/a-glucTrfase_central"/>
</dbReference>
<gene>
    <name evidence="3" type="ORF">S06H3_24064</name>
</gene>
<evidence type="ECO:0000313" key="3">
    <source>
        <dbReference type="EMBL" id="GAI13361.1"/>
    </source>
</evidence>
<feature type="non-terminal residue" evidence="3">
    <location>
        <position position="1"/>
    </location>
</feature>
<feature type="domain" description="Alpha-amylase/4-alpha-glucanotransferase C-terminal" evidence="2">
    <location>
        <begin position="84"/>
        <end position="155"/>
    </location>
</feature>
<dbReference type="Pfam" id="PF09095">
    <property type="entry name" value="AmyA-gluTrfs_C"/>
    <property type="match status" value="1"/>
</dbReference>
<comment type="caution">
    <text evidence="3">The sequence shown here is derived from an EMBL/GenBank/DDBJ whole genome shotgun (WGS) entry which is preliminary data.</text>
</comment>
<dbReference type="Pfam" id="PF09094">
    <property type="entry name" value="AmyA-A_glucT_m"/>
    <property type="match status" value="1"/>
</dbReference>
<evidence type="ECO:0000259" key="1">
    <source>
        <dbReference type="Pfam" id="PF09094"/>
    </source>
</evidence>
<dbReference type="SUPFAM" id="SSF88688">
    <property type="entry name" value="Families 57/38 glycoside transferase middle domain"/>
    <property type="match status" value="1"/>
</dbReference>
<dbReference type="Gene3D" id="3.20.110.20">
    <property type="match status" value="1"/>
</dbReference>
<reference evidence="3" key="1">
    <citation type="journal article" date="2014" name="Front. Microbiol.">
        <title>High frequency of phylogenetically diverse reductive dehalogenase-homologous genes in deep subseafloor sedimentary metagenomes.</title>
        <authorList>
            <person name="Kawai M."/>
            <person name="Futagami T."/>
            <person name="Toyoda A."/>
            <person name="Takaki Y."/>
            <person name="Nishi S."/>
            <person name="Hori S."/>
            <person name="Arai W."/>
            <person name="Tsubouchi T."/>
            <person name="Morono Y."/>
            <person name="Uchiyama I."/>
            <person name="Ito T."/>
            <person name="Fujiyama A."/>
            <person name="Inagaki F."/>
            <person name="Takami H."/>
        </authorList>
    </citation>
    <scope>NUCLEOTIDE SEQUENCE</scope>
    <source>
        <strain evidence="3">Expedition CK06-06</strain>
    </source>
</reference>
<dbReference type="AlphaFoldDB" id="X1M5K0"/>
<dbReference type="GO" id="GO:0003824">
    <property type="term" value="F:catalytic activity"/>
    <property type="evidence" value="ECO:0007669"/>
    <property type="project" value="InterPro"/>
</dbReference>
<sequence>AKNIHASERGSNKKGNVELPDWLGKARDELWKGQCNCAYWHGVFGGLYFPHLRKAIYKHLINAEKTVDGKNQTGSKCIETEEFDFDLDGNPEVLVSTPLLNAYFKPFMGASLFELDYKPQNLNLLTTLTRRKEAYHEEIIRASLFDSKSDMENKSVKSI</sequence>
<accession>X1M5K0</accession>
<dbReference type="GO" id="GO:0005975">
    <property type="term" value="P:carbohydrate metabolic process"/>
    <property type="evidence" value="ECO:0007669"/>
    <property type="project" value="InterPro"/>
</dbReference>
<feature type="non-terminal residue" evidence="3">
    <location>
        <position position="159"/>
    </location>
</feature>
<proteinExistence type="predicted"/>
<dbReference type="GO" id="GO:0030246">
    <property type="term" value="F:carbohydrate binding"/>
    <property type="evidence" value="ECO:0007669"/>
    <property type="project" value="InterPro"/>
</dbReference>
<dbReference type="InterPro" id="IPR011013">
    <property type="entry name" value="Gal_mutarotase_sf_dom"/>
</dbReference>
<organism evidence="3">
    <name type="scientific">marine sediment metagenome</name>
    <dbReference type="NCBI Taxonomy" id="412755"/>
    <lineage>
        <taxon>unclassified sequences</taxon>
        <taxon>metagenomes</taxon>
        <taxon>ecological metagenomes</taxon>
    </lineage>
</organism>
<evidence type="ECO:0000259" key="2">
    <source>
        <dbReference type="Pfam" id="PF09095"/>
    </source>
</evidence>
<protein>
    <submittedName>
        <fullName evidence="3">Uncharacterized protein</fullName>
    </submittedName>
</protein>
<dbReference type="InterPro" id="IPR028995">
    <property type="entry name" value="Glyco_hydro_57/38_cen_sf"/>
</dbReference>
<dbReference type="Gene3D" id="2.70.98.10">
    <property type="match status" value="1"/>
</dbReference>